<comment type="caution">
    <text evidence="1">The sequence shown here is derived from an EMBL/GenBank/DDBJ whole genome shotgun (WGS) entry which is preliminary data.</text>
</comment>
<accession>A0ACC3D4A5</accession>
<feature type="non-terminal residue" evidence="1">
    <location>
        <position position="1"/>
    </location>
</feature>
<evidence type="ECO:0000313" key="2">
    <source>
        <dbReference type="Proteomes" id="UP001186974"/>
    </source>
</evidence>
<dbReference type="Proteomes" id="UP001186974">
    <property type="component" value="Unassembled WGS sequence"/>
</dbReference>
<gene>
    <name evidence="1" type="ORF">LTS18_006047</name>
</gene>
<protein>
    <submittedName>
        <fullName evidence="1">Uncharacterized protein</fullName>
    </submittedName>
</protein>
<reference evidence="1" key="1">
    <citation type="submission" date="2024-09" db="EMBL/GenBank/DDBJ databases">
        <title>Black Yeasts Isolated from many extreme environments.</title>
        <authorList>
            <person name="Coleine C."/>
            <person name="Stajich J.E."/>
            <person name="Selbmann L."/>
        </authorList>
    </citation>
    <scope>NUCLEOTIDE SEQUENCE</scope>
    <source>
        <strain evidence="1">CCFEE 5737</strain>
    </source>
</reference>
<sequence length="178" mass="19494">AELHAACQPGGQLFQDRWMLSSLTMTDFLLAAMVVCLDLYESYNSTSSPSASALIARAEKHDALKVSRDFWLDRSATSRDARRASNILTALLSKLQRPATAGPSSDPSKGGMSGHEYLQMNSSVDGVDTHILAEITGDDSDPAMLNHHNDPLNNEASESSMDLDSFEDIFRQTDDIDW</sequence>
<keyword evidence="2" id="KW-1185">Reference proteome</keyword>
<evidence type="ECO:0000313" key="1">
    <source>
        <dbReference type="EMBL" id="KAK3061508.1"/>
    </source>
</evidence>
<feature type="non-terminal residue" evidence="1">
    <location>
        <position position="178"/>
    </location>
</feature>
<dbReference type="EMBL" id="JAWDJW010007798">
    <property type="protein sequence ID" value="KAK3061508.1"/>
    <property type="molecule type" value="Genomic_DNA"/>
</dbReference>
<organism evidence="1 2">
    <name type="scientific">Coniosporium uncinatum</name>
    <dbReference type="NCBI Taxonomy" id="93489"/>
    <lineage>
        <taxon>Eukaryota</taxon>
        <taxon>Fungi</taxon>
        <taxon>Dikarya</taxon>
        <taxon>Ascomycota</taxon>
        <taxon>Pezizomycotina</taxon>
        <taxon>Dothideomycetes</taxon>
        <taxon>Dothideomycetes incertae sedis</taxon>
        <taxon>Coniosporium</taxon>
    </lineage>
</organism>
<name>A0ACC3D4A5_9PEZI</name>
<proteinExistence type="predicted"/>